<proteinExistence type="predicted"/>
<protein>
    <submittedName>
        <fullName evidence="2">Uncharacterized protein</fullName>
    </submittedName>
</protein>
<sequence>MEKFLINKKKENHPSTITTIEQPMSASYSEVDILQSKQPRCNPGPETAEIIEMDCISPEEDMEIPIEQQKTEKKKKYAHKYRSEWKHCEEFKSWLEESCCGDLAMMLRNTEVVDGGYLQEIIKQYHSSFHKYTEDVEEDVIFEGTIEDIGDFCMSPSTSRQSSLSRQTQSSLTCQDENETKKGAKRKKQQ</sequence>
<comment type="caution">
    <text evidence="2">The sequence shown here is derived from an EMBL/GenBank/DDBJ whole genome shotgun (WGS) entry which is preliminary data.</text>
</comment>
<reference evidence="3" key="1">
    <citation type="submission" date="2023-01" db="EMBL/GenBank/DDBJ databases">
        <title>Key to firefly adult light organ development and bioluminescence: homeobox transcription factors regulate luciferase expression and transportation to peroxisome.</title>
        <authorList>
            <person name="Fu X."/>
        </authorList>
    </citation>
    <scope>NUCLEOTIDE SEQUENCE [LARGE SCALE GENOMIC DNA]</scope>
</reference>
<accession>A0AAN7Q8A7</accession>
<dbReference type="Proteomes" id="UP001353858">
    <property type="component" value="Unassembled WGS sequence"/>
</dbReference>
<feature type="compositionally biased region" description="Low complexity" evidence="1">
    <location>
        <begin position="157"/>
        <end position="173"/>
    </location>
</feature>
<dbReference type="EMBL" id="JARPUR010000002">
    <property type="protein sequence ID" value="KAK4882440.1"/>
    <property type="molecule type" value="Genomic_DNA"/>
</dbReference>
<dbReference type="AlphaFoldDB" id="A0AAN7Q8A7"/>
<evidence type="ECO:0000313" key="2">
    <source>
        <dbReference type="EMBL" id="KAK4882440.1"/>
    </source>
</evidence>
<keyword evidence="3" id="KW-1185">Reference proteome</keyword>
<name>A0AAN7Q8A7_9COLE</name>
<organism evidence="2 3">
    <name type="scientific">Aquatica leii</name>
    <dbReference type="NCBI Taxonomy" id="1421715"/>
    <lineage>
        <taxon>Eukaryota</taxon>
        <taxon>Metazoa</taxon>
        <taxon>Ecdysozoa</taxon>
        <taxon>Arthropoda</taxon>
        <taxon>Hexapoda</taxon>
        <taxon>Insecta</taxon>
        <taxon>Pterygota</taxon>
        <taxon>Neoptera</taxon>
        <taxon>Endopterygota</taxon>
        <taxon>Coleoptera</taxon>
        <taxon>Polyphaga</taxon>
        <taxon>Elateriformia</taxon>
        <taxon>Elateroidea</taxon>
        <taxon>Lampyridae</taxon>
        <taxon>Luciolinae</taxon>
        <taxon>Aquatica</taxon>
    </lineage>
</organism>
<evidence type="ECO:0000313" key="3">
    <source>
        <dbReference type="Proteomes" id="UP001353858"/>
    </source>
</evidence>
<feature type="region of interest" description="Disordered" evidence="1">
    <location>
        <begin position="157"/>
        <end position="190"/>
    </location>
</feature>
<gene>
    <name evidence="2" type="ORF">RN001_005759</name>
</gene>
<evidence type="ECO:0000256" key="1">
    <source>
        <dbReference type="SAM" id="MobiDB-lite"/>
    </source>
</evidence>